<reference evidence="1 2" key="2">
    <citation type="journal article" date="2022" name="Mol. Ecol. Resour.">
        <title>The genomes of chicory, endive, great burdock and yacon provide insights into Asteraceae paleo-polyploidization history and plant inulin production.</title>
        <authorList>
            <person name="Fan W."/>
            <person name="Wang S."/>
            <person name="Wang H."/>
            <person name="Wang A."/>
            <person name="Jiang F."/>
            <person name="Liu H."/>
            <person name="Zhao H."/>
            <person name="Xu D."/>
            <person name="Zhang Y."/>
        </authorList>
    </citation>
    <scope>NUCLEOTIDE SEQUENCE [LARGE SCALE GENOMIC DNA]</scope>
    <source>
        <strain evidence="2">cv. Niubang</strain>
    </source>
</reference>
<reference evidence="2" key="1">
    <citation type="journal article" date="2022" name="Mol. Ecol. Resour.">
        <title>The genomes of chicory, endive, great burdock and yacon provide insights into Asteraceae palaeo-polyploidization history and plant inulin production.</title>
        <authorList>
            <person name="Fan W."/>
            <person name="Wang S."/>
            <person name="Wang H."/>
            <person name="Wang A."/>
            <person name="Jiang F."/>
            <person name="Liu H."/>
            <person name="Zhao H."/>
            <person name="Xu D."/>
            <person name="Zhang Y."/>
        </authorList>
    </citation>
    <scope>NUCLEOTIDE SEQUENCE [LARGE SCALE GENOMIC DNA]</scope>
    <source>
        <strain evidence="2">cv. Niubang</strain>
    </source>
</reference>
<dbReference type="Proteomes" id="UP001055879">
    <property type="component" value="Linkage Group LG10"/>
</dbReference>
<gene>
    <name evidence="1" type="ORF">L6452_30645</name>
</gene>
<sequence>MGAVGIWEYIFDVLSTRRPKKQKKQLNTVSLKVRMDCEGCQRKVKNTLSSFKGVKKVDVDWKQQKATVTGYVDSKKVVKKLSKSTGKKVEAWPYVPYTQVAHPYVHGVYDKKAPPGFVRKTNDPVVSELNPLEEHYALMFSDENPNACSLM</sequence>
<evidence type="ECO:0000313" key="1">
    <source>
        <dbReference type="EMBL" id="KAI3697552.1"/>
    </source>
</evidence>
<protein>
    <submittedName>
        <fullName evidence="1">Uncharacterized protein</fullName>
    </submittedName>
</protein>
<evidence type="ECO:0000313" key="2">
    <source>
        <dbReference type="Proteomes" id="UP001055879"/>
    </source>
</evidence>
<name>A0ACB8ZHS0_ARCLA</name>
<dbReference type="EMBL" id="CM042056">
    <property type="protein sequence ID" value="KAI3697552.1"/>
    <property type="molecule type" value="Genomic_DNA"/>
</dbReference>
<proteinExistence type="predicted"/>
<comment type="caution">
    <text evidence="1">The sequence shown here is derived from an EMBL/GenBank/DDBJ whole genome shotgun (WGS) entry which is preliminary data.</text>
</comment>
<keyword evidence="2" id="KW-1185">Reference proteome</keyword>
<accession>A0ACB8ZHS0</accession>
<organism evidence="1 2">
    <name type="scientific">Arctium lappa</name>
    <name type="common">Greater burdock</name>
    <name type="synonym">Lappa major</name>
    <dbReference type="NCBI Taxonomy" id="4217"/>
    <lineage>
        <taxon>Eukaryota</taxon>
        <taxon>Viridiplantae</taxon>
        <taxon>Streptophyta</taxon>
        <taxon>Embryophyta</taxon>
        <taxon>Tracheophyta</taxon>
        <taxon>Spermatophyta</taxon>
        <taxon>Magnoliopsida</taxon>
        <taxon>eudicotyledons</taxon>
        <taxon>Gunneridae</taxon>
        <taxon>Pentapetalae</taxon>
        <taxon>asterids</taxon>
        <taxon>campanulids</taxon>
        <taxon>Asterales</taxon>
        <taxon>Asteraceae</taxon>
        <taxon>Carduoideae</taxon>
        <taxon>Cardueae</taxon>
        <taxon>Arctiinae</taxon>
        <taxon>Arctium</taxon>
    </lineage>
</organism>